<evidence type="ECO:0000256" key="1">
    <source>
        <dbReference type="ARBA" id="ARBA00023125"/>
    </source>
</evidence>
<dbReference type="Proteomes" id="UP001501407">
    <property type="component" value="Unassembled WGS sequence"/>
</dbReference>
<evidence type="ECO:0000313" key="4">
    <source>
        <dbReference type="Proteomes" id="UP001501407"/>
    </source>
</evidence>
<dbReference type="Gene3D" id="1.10.10.10">
    <property type="entry name" value="Winged helix-like DNA-binding domain superfamily/Winged helix DNA-binding domain"/>
    <property type="match status" value="1"/>
</dbReference>
<dbReference type="InterPro" id="IPR011990">
    <property type="entry name" value="TPR-like_helical_dom_sf"/>
</dbReference>
<name>A0ABP9LVV8_9MICO</name>
<dbReference type="SUPFAM" id="SSF48452">
    <property type="entry name" value="TPR-like"/>
    <property type="match status" value="2"/>
</dbReference>
<protein>
    <recommendedName>
        <fullName evidence="2">HTH luxR-type domain-containing protein</fullName>
    </recommendedName>
</protein>
<dbReference type="PROSITE" id="PS50043">
    <property type="entry name" value="HTH_LUXR_2"/>
    <property type="match status" value="1"/>
</dbReference>
<comment type="caution">
    <text evidence="3">The sequence shown here is derived from an EMBL/GenBank/DDBJ whole genome shotgun (WGS) entry which is preliminary data.</text>
</comment>
<dbReference type="InterPro" id="IPR039420">
    <property type="entry name" value="WalR-like"/>
</dbReference>
<feature type="domain" description="HTH luxR-type" evidence="2">
    <location>
        <begin position="467"/>
        <end position="532"/>
    </location>
</feature>
<dbReference type="SUPFAM" id="SSF46894">
    <property type="entry name" value="C-terminal effector domain of the bipartite response regulators"/>
    <property type="match status" value="1"/>
</dbReference>
<dbReference type="EMBL" id="BAABKZ010000001">
    <property type="protein sequence ID" value="GAA5084328.1"/>
    <property type="molecule type" value="Genomic_DNA"/>
</dbReference>
<dbReference type="SMART" id="SM00421">
    <property type="entry name" value="HTH_LUXR"/>
    <property type="match status" value="1"/>
</dbReference>
<dbReference type="PANTHER" id="PTHR43214">
    <property type="entry name" value="TWO-COMPONENT RESPONSE REGULATOR"/>
    <property type="match status" value="1"/>
</dbReference>
<organism evidence="3 4">
    <name type="scientific">Microbacterium yannicii</name>
    <dbReference type="NCBI Taxonomy" id="671622"/>
    <lineage>
        <taxon>Bacteria</taxon>
        <taxon>Bacillati</taxon>
        <taxon>Actinomycetota</taxon>
        <taxon>Actinomycetes</taxon>
        <taxon>Micrococcales</taxon>
        <taxon>Microbacteriaceae</taxon>
        <taxon>Microbacterium</taxon>
    </lineage>
</organism>
<keyword evidence="1" id="KW-0238">DNA-binding</keyword>
<dbReference type="PANTHER" id="PTHR43214:SF43">
    <property type="entry name" value="TWO-COMPONENT RESPONSE REGULATOR"/>
    <property type="match status" value="1"/>
</dbReference>
<sequence>MRMALRDAGVVDWTGRFEQLAAHEAALGGDELDELGQAAWFVGRDDVSVRAWERAHLRYLDDGDLASAVRCVFWLGFTLSEHGDAVRGGAWMGRLMELCERADATPATDAARALCVAAGAFARGDAEASVPLFRTAIERADAAADADALALATMGRGRALLAVGRVEEAFAELDRVMLLIADGRVSDRAAGPAYCAVIASLLGRGDVERARVWTRELGDWCDAQRGLEPFRGECTLHRASVLQLGGEWEAATAAAELVCATEKRTETLANAWYRAADLHRVAGRPAAAHDALRRAAALGREVQPTLALLHRDAGDLSSAWAGLQAARATAVQPAVRAEVLAAATRVALDRGRVAEADAAAHELAACAASFDTLYLRALSARAHGEVALADGRPADALTALRTAWAAWRRLDAPYDAALTRISIATAIRDIGDADGAELEFDAARGVLEGLGAIPDLARLERAVAATAAVADPGLSRREREVLVLVSRGWSNRRIAEHLFLSERTVARHVGSILAKLGVPSRSAATAYAFEHGVAAG</sequence>
<dbReference type="InterPro" id="IPR036388">
    <property type="entry name" value="WH-like_DNA-bd_sf"/>
</dbReference>
<dbReference type="CDD" id="cd06170">
    <property type="entry name" value="LuxR_C_like"/>
    <property type="match status" value="1"/>
</dbReference>
<proteinExistence type="predicted"/>
<dbReference type="InterPro" id="IPR000792">
    <property type="entry name" value="Tscrpt_reg_LuxR_C"/>
</dbReference>
<dbReference type="Gene3D" id="1.25.40.10">
    <property type="entry name" value="Tetratricopeptide repeat domain"/>
    <property type="match status" value="1"/>
</dbReference>
<keyword evidence="4" id="KW-1185">Reference proteome</keyword>
<dbReference type="InterPro" id="IPR016032">
    <property type="entry name" value="Sig_transdc_resp-reg_C-effctor"/>
</dbReference>
<gene>
    <name evidence="3" type="ORF">GCM10025760_02100</name>
</gene>
<dbReference type="Pfam" id="PF00196">
    <property type="entry name" value="GerE"/>
    <property type="match status" value="1"/>
</dbReference>
<evidence type="ECO:0000259" key="2">
    <source>
        <dbReference type="PROSITE" id="PS50043"/>
    </source>
</evidence>
<dbReference type="PROSITE" id="PS00622">
    <property type="entry name" value="HTH_LUXR_1"/>
    <property type="match status" value="1"/>
</dbReference>
<reference evidence="4" key="1">
    <citation type="journal article" date="2019" name="Int. J. Syst. Evol. Microbiol.">
        <title>The Global Catalogue of Microorganisms (GCM) 10K type strain sequencing project: providing services to taxonomists for standard genome sequencing and annotation.</title>
        <authorList>
            <consortium name="The Broad Institute Genomics Platform"/>
            <consortium name="The Broad Institute Genome Sequencing Center for Infectious Disease"/>
            <person name="Wu L."/>
            <person name="Ma J."/>
        </authorList>
    </citation>
    <scope>NUCLEOTIDE SEQUENCE [LARGE SCALE GENOMIC DNA]</scope>
    <source>
        <strain evidence="4">JCM 18959</strain>
    </source>
</reference>
<accession>A0ABP9LVV8</accession>
<dbReference type="PRINTS" id="PR00038">
    <property type="entry name" value="HTHLUXR"/>
</dbReference>
<evidence type="ECO:0000313" key="3">
    <source>
        <dbReference type="EMBL" id="GAA5084328.1"/>
    </source>
</evidence>